<feature type="compositionally biased region" description="Polar residues" evidence="1">
    <location>
        <begin position="108"/>
        <end position="120"/>
    </location>
</feature>
<dbReference type="RefSeq" id="XP_024873095.1">
    <property type="nucleotide sequence ID" value="XM_025017327.1"/>
</dbReference>
<feature type="region of interest" description="Disordered" evidence="1">
    <location>
        <begin position="26"/>
        <end position="120"/>
    </location>
</feature>
<accession>A0A6J1PW95</accession>
<feature type="compositionally biased region" description="Low complexity" evidence="1">
    <location>
        <begin position="77"/>
        <end position="93"/>
    </location>
</feature>
<reference evidence="3" key="1">
    <citation type="submission" date="2025-08" db="UniProtKB">
        <authorList>
            <consortium name="RefSeq"/>
        </authorList>
    </citation>
    <scope>IDENTIFICATION</scope>
    <source>
        <tissue evidence="3">Whole body</tissue>
    </source>
</reference>
<dbReference type="Proteomes" id="UP000504618">
    <property type="component" value="Unplaced"/>
</dbReference>
<keyword evidence="2" id="KW-1185">Reference proteome</keyword>
<organism evidence="2 3">
    <name type="scientific">Temnothorax curvispinosus</name>
    <dbReference type="NCBI Taxonomy" id="300111"/>
    <lineage>
        <taxon>Eukaryota</taxon>
        <taxon>Metazoa</taxon>
        <taxon>Ecdysozoa</taxon>
        <taxon>Arthropoda</taxon>
        <taxon>Hexapoda</taxon>
        <taxon>Insecta</taxon>
        <taxon>Pterygota</taxon>
        <taxon>Neoptera</taxon>
        <taxon>Endopterygota</taxon>
        <taxon>Hymenoptera</taxon>
        <taxon>Apocrita</taxon>
        <taxon>Aculeata</taxon>
        <taxon>Formicoidea</taxon>
        <taxon>Formicidae</taxon>
        <taxon>Myrmicinae</taxon>
        <taxon>Temnothorax</taxon>
    </lineage>
</organism>
<dbReference type="OrthoDB" id="7555182at2759"/>
<dbReference type="AlphaFoldDB" id="A0A6J1PW95"/>
<proteinExistence type="predicted"/>
<evidence type="ECO:0000313" key="3">
    <source>
        <dbReference type="RefSeq" id="XP_024873095.1"/>
    </source>
</evidence>
<feature type="compositionally biased region" description="Polar residues" evidence="1">
    <location>
        <begin position="385"/>
        <end position="396"/>
    </location>
</feature>
<gene>
    <name evidence="3" type="primary">LOC112455427</name>
</gene>
<sequence length="452" mass="50823">MSAGGNPSSPASPIFEYAREDFQAFLSESKNYPGEMTDNMEFEDESRKRPLPSSTEEEEAAGSVANNKSSKKRQINSSTTSSASKKSGKQAQTGTVKTNTKGEVIPTIKNQGSMSGSSESTTLYGAYTKAPFIVLFRIPTTKDQPRKRFSMITMAKKLMSANVKYDSIAPSSFNTWKVTFPSKAAANMALRNKFIKDEGFITYIPKYKLTRQFVIRNIPLDLSLAELKTVIEKENQDILISDLFRLKRRDRTTGIWSDSEAVCVQKLGEELPDHIKIYRTIVHTSPFQRCLQCGSKDHVSSKERPCSETKKCINCEEEHATSDRKCPKFMKNLEIAKAMAVDNLPFMEARALVQKRENKNCPFYEDRRPPVFSSRNFPPLPSRGGESTSNFATSLQSSSRGRTFAASLMKVAPEISSKLLKIMEKASTMKQLDQLVTRLEKTMKLHEETLKE</sequence>
<evidence type="ECO:0000256" key="1">
    <source>
        <dbReference type="SAM" id="MobiDB-lite"/>
    </source>
</evidence>
<dbReference type="GeneID" id="112455427"/>
<feature type="region of interest" description="Disordered" evidence="1">
    <location>
        <begin position="372"/>
        <end position="396"/>
    </location>
</feature>
<evidence type="ECO:0000313" key="2">
    <source>
        <dbReference type="Proteomes" id="UP000504618"/>
    </source>
</evidence>
<name>A0A6J1PW95_9HYME</name>
<protein>
    <submittedName>
        <fullName evidence="3">Uncharacterized protein LOC112455427</fullName>
    </submittedName>
</protein>